<dbReference type="Gene3D" id="1.20.1250.20">
    <property type="entry name" value="MFS general substrate transporter like domains"/>
    <property type="match status" value="1"/>
</dbReference>
<feature type="transmembrane region" description="Helical" evidence="7">
    <location>
        <begin position="269"/>
        <end position="290"/>
    </location>
</feature>
<feature type="transmembrane region" description="Helical" evidence="7">
    <location>
        <begin position="430"/>
        <end position="455"/>
    </location>
</feature>
<feature type="transmembrane region" description="Helical" evidence="7">
    <location>
        <begin position="538"/>
        <end position="560"/>
    </location>
</feature>
<dbReference type="GO" id="GO:0015174">
    <property type="term" value="F:basic amino acid transmembrane transporter activity"/>
    <property type="evidence" value="ECO:0007669"/>
    <property type="project" value="TreeGrafter"/>
</dbReference>
<dbReference type="OrthoDB" id="3437016at2759"/>
<feature type="transmembrane region" description="Helical" evidence="7">
    <location>
        <begin position="71"/>
        <end position="96"/>
    </location>
</feature>
<feature type="transmembrane region" description="Helical" evidence="7">
    <location>
        <begin position="403"/>
        <end position="424"/>
    </location>
</feature>
<feature type="transmembrane region" description="Helical" evidence="7">
    <location>
        <begin position="229"/>
        <end position="249"/>
    </location>
</feature>
<feature type="transmembrane region" description="Helical" evidence="7">
    <location>
        <begin position="378"/>
        <end position="396"/>
    </location>
</feature>
<evidence type="ECO:0000313" key="10">
    <source>
        <dbReference type="Proteomes" id="UP000324022"/>
    </source>
</evidence>
<feature type="compositionally biased region" description="Polar residues" evidence="6">
    <location>
        <begin position="1"/>
        <end position="34"/>
    </location>
</feature>
<evidence type="ECO:0000256" key="1">
    <source>
        <dbReference type="ARBA" id="ARBA00004127"/>
    </source>
</evidence>
<dbReference type="EMBL" id="OOIN01000001">
    <property type="protein sequence ID" value="SPO20370.1"/>
    <property type="molecule type" value="Genomic_DNA"/>
</dbReference>
<feature type="transmembrane region" description="Helical" evidence="7">
    <location>
        <begin position="197"/>
        <end position="217"/>
    </location>
</feature>
<dbReference type="Pfam" id="PF07690">
    <property type="entry name" value="MFS_1"/>
    <property type="match status" value="1"/>
</dbReference>
<sequence>MAPSSHTVNERSSLLSSQNGDSQRTSYRSTLNRTDSQQSQHDGDDSASLSSSPTENDQDDHVKVMPPLTKLAPLLTALWVPVFVASMDGTVTATLISSISSSFNASEQAQWLGSAYLLSVACFTPLYGRLADIVGRKNCMFIALTFFTSGTLLCGLSTSMNMLIFARALAGMGGGGLTTTTSIVLSDLVPLKNRGLLQGLTNIIFGLGSGLGGPIGGWMNDTLGWRRAFLIQIPLLLVDYVLAITFVNVKTPNALAQQSTKDKLKSIDFFGAFSLVLGLSSTLISLSLMSANDVPISHFTVWGGFLLGFASICFFFYAEAKIARNPILPLRLITQRSGAAVAFANFCLSIVSFGTLYHYPLYFQAVKLETPSLAGLHLIPNSIALSIGSVLAGIVMRSSGRYYTYNLVNAMLITVSIVCFTLYTKDSSEAFTYASIVPHGFGTAGVLTCTLIALINSVPRSDVAVATSMSYMARNTGQILGVSGGGTLFQALLKRQLRQRITGKDADKIISDIRHKSTIVPTLPKELRDAAVDSYAFALRWVFIGIAVVSVGTVIGCAFIEDKELPAYENAKPSSEDDEEEGESS</sequence>
<feature type="transmembrane region" description="Helical" evidence="7">
    <location>
        <begin position="139"/>
        <end position="158"/>
    </location>
</feature>
<dbReference type="Proteomes" id="UP000324022">
    <property type="component" value="Unassembled WGS sequence"/>
</dbReference>
<evidence type="ECO:0000256" key="5">
    <source>
        <dbReference type="ARBA" id="ARBA00023136"/>
    </source>
</evidence>
<dbReference type="InterPro" id="IPR036259">
    <property type="entry name" value="MFS_trans_sf"/>
</dbReference>
<keyword evidence="3 7" id="KW-0812">Transmembrane</keyword>
<organism evidence="9 10">
    <name type="scientific">Ustilago trichophora</name>
    <dbReference type="NCBI Taxonomy" id="86804"/>
    <lineage>
        <taxon>Eukaryota</taxon>
        <taxon>Fungi</taxon>
        <taxon>Dikarya</taxon>
        <taxon>Basidiomycota</taxon>
        <taxon>Ustilaginomycotina</taxon>
        <taxon>Ustilaginomycetes</taxon>
        <taxon>Ustilaginales</taxon>
        <taxon>Ustilaginaceae</taxon>
        <taxon>Ustilago</taxon>
    </lineage>
</organism>
<gene>
    <name evidence="9" type="ORF">UTRI_00769_B</name>
</gene>
<dbReference type="GO" id="GO:0000329">
    <property type="term" value="C:fungal-type vacuole membrane"/>
    <property type="evidence" value="ECO:0007669"/>
    <property type="project" value="TreeGrafter"/>
</dbReference>
<protein>
    <submittedName>
        <fullName evidence="9">Related to VBA1 - Vacuolar Basic Amino acid transporter</fullName>
    </submittedName>
</protein>
<reference evidence="9 10" key="1">
    <citation type="submission" date="2018-03" db="EMBL/GenBank/DDBJ databases">
        <authorList>
            <person name="Guldener U."/>
        </authorList>
    </citation>
    <scope>NUCLEOTIDE SEQUENCE [LARGE SCALE GENOMIC DNA]</scope>
    <source>
        <strain evidence="9 10">NBRC100155</strain>
    </source>
</reference>
<dbReference type="AlphaFoldDB" id="A0A5C3DS13"/>
<evidence type="ECO:0000259" key="8">
    <source>
        <dbReference type="PROSITE" id="PS50850"/>
    </source>
</evidence>
<evidence type="ECO:0000313" key="9">
    <source>
        <dbReference type="EMBL" id="SPO20370.1"/>
    </source>
</evidence>
<accession>A0A5C3DS13</accession>
<feature type="region of interest" description="Disordered" evidence="6">
    <location>
        <begin position="1"/>
        <end position="61"/>
    </location>
</feature>
<keyword evidence="5 7" id="KW-0472">Membrane</keyword>
<feature type="transmembrane region" description="Helical" evidence="7">
    <location>
        <begin position="164"/>
        <end position="185"/>
    </location>
</feature>
<dbReference type="SUPFAM" id="SSF103473">
    <property type="entry name" value="MFS general substrate transporter"/>
    <property type="match status" value="1"/>
</dbReference>
<comment type="subcellular location">
    <subcellularLocation>
        <location evidence="1">Endomembrane system</location>
        <topology evidence="1">Multi-pass membrane protein</topology>
    </subcellularLocation>
</comment>
<evidence type="ECO:0000256" key="3">
    <source>
        <dbReference type="ARBA" id="ARBA00022692"/>
    </source>
</evidence>
<dbReference type="InterPro" id="IPR020846">
    <property type="entry name" value="MFS_dom"/>
</dbReference>
<name>A0A5C3DS13_9BASI</name>
<keyword evidence="4 7" id="KW-1133">Transmembrane helix</keyword>
<dbReference type="PROSITE" id="PS50850">
    <property type="entry name" value="MFS"/>
    <property type="match status" value="1"/>
</dbReference>
<dbReference type="GO" id="GO:0005886">
    <property type="term" value="C:plasma membrane"/>
    <property type="evidence" value="ECO:0007669"/>
    <property type="project" value="TreeGrafter"/>
</dbReference>
<evidence type="ECO:0000256" key="2">
    <source>
        <dbReference type="ARBA" id="ARBA00022448"/>
    </source>
</evidence>
<evidence type="ECO:0000256" key="6">
    <source>
        <dbReference type="SAM" id="MobiDB-lite"/>
    </source>
</evidence>
<dbReference type="InterPro" id="IPR011701">
    <property type="entry name" value="MFS"/>
</dbReference>
<proteinExistence type="predicted"/>
<feature type="transmembrane region" description="Helical" evidence="7">
    <location>
        <begin position="108"/>
        <end position="127"/>
    </location>
</feature>
<feature type="transmembrane region" description="Helical" evidence="7">
    <location>
        <begin position="296"/>
        <end position="318"/>
    </location>
</feature>
<dbReference type="PANTHER" id="PTHR23501:SF191">
    <property type="entry name" value="VACUOLAR BASIC AMINO ACID TRANSPORTER 4"/>
    <property type="match status" value="1"/>
</dbReference>
<feature type="domain" description="Major facilitator superfamily (MFS) profile" evidence="8">
    <location>
        <begin position="74"/>
        <end position="565"/>
    </location>
</feature>
<dbReference type="GO" id="GO:0012505">
    <property type="term" value="C:endomembrane system"/>
    <property type="evidence" value="ECO:0007669"/>
    <property type="project" value="UniProtKB-SubCell"/>
</dbReference>
<keyword evidence="10" id="KW-1185">Reference proteome</keyword>
<dbReference type="PANTHER" id="PTHR23501">
    <property type="entry name" value="MAJOR FACILITATOR SUPERFAMILY"/>
    <property type="match status" value="1"/>
</dbReference>
<evidence type="ECO:0000256" key="7">
    <source>
        <dbReference type="SAM" id="Phobius"/>
    </source>
</evidence>
<feature type="transmembrane region" description="Helical" evidence="7">
    <location>
        <begin position="339"/>
        <end position="358"/>
    </location>
</feature>
<evidence type="ECO:0000256" key="4">
    <source>
        <dbReference type="ARBA" id="ARBA00022989"/>
    </source>
</evidence>
<keyword evidence="2" id="KW-0813">Transport</keyword>